<evidence type="ECO:0000259" key="13">
    <source>
        <dbReference type="PROSITE" id="PS50835"/>
    </source>
</evidence>
<evidence type="ECO:0000256" key="4">
    <source>
        <dbReference type="ARBA" id="ARBA00022801"/>
    </source>
</evidence>
<dbReference type="Gene3D" id="3.40.50.10140">
    <property type="entry name" value="Toll/interleukin-1 receptor homology (TIR) domain"/>
    <property type="match status" value="1"/>
</dbReference>
<protein>
    <submittedName>
        <fullName evidence="14">Interleukin-18 receptor accessory protein-like</fullName>
    </submittedName>
</protein>
<evidence type="ECO:0000256" key="7">
    <source>
        <dbReference type="ARBA" id="ARBA00023157"/>
    </source>
</evidence>
<name>A0AAV1PGF2_SCOSC</name>
<evidence type="ECO:0000259" key="12">
    <source>
        <dbReference type="PROSITE" id="PS50104"/>
    </source>
</evidence>
<gene>
    <name evidence="14" type="ORF">FSCOSCO3_A030056</name>
</gene>
<comment type="caution">
    <text evidence="14">The sequence shown here is derived from an EMBL/GenBank/DDBJ whole genome shotgun (WGS) entry which is preliminary data.</text>
</comment>
<keyword evidence="10" id="KW-0393">Immunoglobulin domain</keyword>
<keyword evidence="7" id="KW-1015">Disulfide bond</keyword>
<dbReference type="PROSITE" id="PS50104">
    <property type="entry name" value="TIR"/>
    <property type="match status" value="1"/>
</dbReference>
<feature type="domain" description="TIR" evidence="12">
    <location>
        <begin position="395"/>
        <end position="527"/>
    </location>
</feature>
<dbReference type="CDD" id="cd00096">
    <property type="entry name" value="Ig"/>
    <property type="match status" value="1"/>
</dbReference>
<keyword evidence="5" id="KW-0472">Membrane</keyword>
<evidence type="ECO:0000256" key="9">
    <source>
        <dbReference type="ARBA" id="ARBA00023180"/>
    </source>
</evidence>
<dbReference type="GO" id="GO:0016787">
    <property type="term" value="F:hydrolase activity"/>
    <property type="evidence" value="ECO:0007669"/>
    <property type="project" value="UniProtKB-KW"/>
</dbReference>
<feature type="chain" id="PRO_5043483180" evidence="11">
    <location>
        <begin position="19"/>
        <end position="527"/>
    </location>
</feature>
<dbReference type="InterPro" id="IPR036179">
    <property type="entry name" value="Ig-like_dom_sf"/>
</dbReference>
<dbReference type="GO" id="GO:0042008">
    <property type="term" value="F:interleukin-18 receptor activity"/>
    <property type="evidence" value="ECO:0007669"/>
    <property type="project" value="TreeGrafter"/>
</dbReference>
<keyword evidence="8 14" id="KW-0675">Receptor</keyword>
<feature type="domain" description="Ig-like" evidence="13">
    <location>
        <begin position="206"/>
        <end position="313"/>
    </location>
</feature>
<dbReference type="SUPFAM" id="SSF48726">
    <property type="entry name" value="Immunoglobulin"/>
    <property type="match status" value="2"/>
</dbReference>
<keyword evidence="4" id="KW-0378">Hydrolase</keyword>
<keyword evidence="3" id="KW-0812">Transmembrane</keyword>
<proteinExistence type="inferred from homology"/>
<feature type="signal peptide" evidence="11">
    <location>
        <begin position="1"/>
        <end position="18"/>
    </location>
</feature>
<keyword evidence="5" id="KW-1133">Transmembrane helix</keyword>
<dbReference type="Gene3D" id="2.60.40.10">
    <property type="entry name" value="Immunoglobulins"/>
    <property type="match status" value="2"/>
</dbReference>
<comment type="subcellular location">
    <subcellularLocation>
        <location evidence="1">Membrane</location>
        <topology evidence="1">Single-pass type I membrane protein</topology>
    </subcellularLocation>
</comment>
<evidence type="ECO:0000313" key="14">
    <source>
        <dbReference type="EMBL" id="CAK6970779.1"/>
    </source>
</evidence>
<evidence type="ECO:0000256" key="3">
    <source>
        <dbReference type="ARBA" id="ARBA00022692"/>
    </source>
</evidence>
<comment type="similarity">
    <text evidence="2">Belongs to the interleukin-1 receptor family.</text>
</comment>
<dbReference type="SUPFAM" id="SSF52200">
    <property type="entry name" value="Toll/Interleukin receptor TIR domain"/>
    <property type="match status" value="1"/>
</dbReference>
<evidence type="ECO:0000256" key="11">
    <source>
        <dbReference type="SAM" id="SignalP"/>
    </source>
</evidence>
<dbReference type="SMART" id="SM00409">
    <property type="entry name" value="IG"/>
    <property type="match status" value="3"/>
</dbReference>
<evidence type="ECO:0000256" key="8">
    <source>
        <dbReference type="ARBA" id="ARBA00023170"/>
    </source>
</evidence>
<evidence type="ECO:0000256" key="1">
    <source>
        <dbReference type="ARBA" id="ARBA00004479"/>
    </source>
</evidence>
<feature type="domain" description="Ig-like" evidence="13">
    <location>
        <begin position="111"/>
        <end position="176"/>
    </location>
</feature>
<evidence type="ECO:0000256" key="10">
    <source>
        <dbReference type="ARBA" id="ARBA00023319"/>
    </source>
</evidence>
<accession>A0AAV1PGF2</accession>
<reference evidence="14 15" key="1">
    <citation type="submission" date="2024-01" db="EMBL/GenBank/DDBJ databases">
        <authorList>
            <person name="Alioto T."/>
            <person name="Alioto T."/>
            <person name="Gomez Garrido J."/>
        </authorList>
    </citation>
    <scope>NUCLEOTIDE SEQUENCE [LARGE SCALE GENOMIC DNA]</scope>
</reference>
<sequence length="527" mass="59410">MQTGYILLFLIINTFMEGCCVGNHPKKTGLQQNIAQTHFRVVKGESFVIPCNTHKVVCSKIEGEGNESLSFDCGRQPSTAEKHSGNYTCLLSDSKFHLQVVEKTSLLCSEPEEESQLTLEVAKGGKIPCPGLSCYSTDVLWYKNNKDPCERRACDNTNGVLTLLTVHEHDSGVYFCDRQITEQGVMWTFRRAVHVQSIPQRTTDVPGIVYPVDNMTEIVELGQNHTLRCEVDFPYEKDFLPKVQWYMNYKGNMKNMTELLMESPEQTDKHKYGTVTMIQKAIITEVTSLNLNHTYTCIARNTFGNKSATVMLKEKIEVNWPSLVGYPIASFLLVVGLGIVLHAKWLELQLIYRTRFQRGKLNGDEKEFDVLLSYVWSPPSAEVEGCLTLSSTSRPDTEVKSCLSSLEPLNMEEGNTQRAPEVLLRQVLEDQWGYRLCLLERDMVPGEAYTNDVVHAIQRSKMLICLLSDDYLSNNDAVFVLASGVQALLQNSAPKLLLIWTSRTTTSLIQPDPPLPSVVHRALKIDL</sequence>
<dbReference type="FunFam" id="2.60.40.10:FF:000284">
    <property type="entry name" value="interleukin-1 receptor accessory protein-like 1"/>
    <property type="match status" value="1"/>
</dbReference>
<keyword evidence="11" id="KW-0732">Signal</keyword>
<dbReference type="Pfam" id="PF01582">
    <property type="entry name" value="TIR"/>
    <property type="match status" value="1"/>
</dbReference>
<dbReference type="InterPro" id="IPR035897">
    <property type="entry name" value="Toll_tir_struct_dom_sf"/>
</dbReference>
<evidence type="ECO:0000256" key="2">
    <source>
        <dbReference type="ARBA" id="ARBA00009752"/>
    </source>
</evidence>
<dbReference type="AlphaFoldDB" id="A0AAV1PGF2"/>
<dbReference type="InterPro" id="IPR007110">
    <property type="entry name" value="Ig-like_dom"/>
</dbReference>
<evidence type="ECO:0000313" key="15">
    <source>
        <dbReference type="Proteomes" id="UP001314229"/>
    </source>
</evidence>
<keyword evidence="6" id="KW-0520">NAD</keyword>
<dbReference type="InterPro" id="IPR015621">
    <property type="entry name" value="IL-1_rcpt_fam"/>
</dbReference>
<dbReference type="InterPro" id="IPR013783">
    <property type="entry name" value="Ig-like_fold"/>
</dbReference>
<dbReference type="InterPro" id="IPR003599">
    <property type="entry name" value="Ig_sub"/>
</dbReference>
<evidence type="ECO:0000256" key="6">
    <source>
        <dbReference type="ARBA" id="ARBA00023027"/>
    </source>
</evidence>
<dbReference type="EMBL" id="CAWUFR010000164">
    <property type="protein sequence ID" value="CAK6970779.1"/>
    <property type="molecule type" value="Genomic_DNA"/>
</dbReference>
<dbReference type="Proteomes" id="UP001314229">
    <property type="component" value="Unassembled WGS sequence"/>
</dbReference>
<dbReference type="PROSITE" id="PS50835">
    <property type="entry name" value="IG_LIKE"/>
    <property type="match status" value="2"/>
</dbReference>
<dbReference type="PANTHER" id="PTHR11890">
    <property type="entry name" value="INTERLEUKIN-1 RECEPTOR FAMILY MEMBER"/>
    <property type="match status" value="1"/>
</dbReference>
<organism evidence="14 15">
    <name type="scientific">Scomber scombrus</name>
    <name type="common">Atlantic mackerel</name>
    <name type="synonym">Scomber vernalis</name>
    <dbReference type="NCBI Taxonomy" id="13677"/>
    <lineage>
        <taxon>Eukaryota</taxon>
        <taxon>Metazoa</taxon>
        <taxon>Chordata</taxon>
        <taxon>Craniata</taxon>
        <taxon>Vertebrata</taxon>
        <taxon>Euteleostomi</taxon>
        <taxon>Actinopterygii</taxon>
        <taxon>Neopterygii</taxon>
        <taxon>Teleostei</taxon>
        <taxon>Neoteleostei</taxon>
        <taxon>Acanthomorphata</taxon>
        <taxon>Pelagiaria</taxon>
        <taxon>Scombriformes</taxon>
        <taxon>Scombridae</taxon>
        <taxon>Scomber</taxon>
    </lineage>
</organism>
<evidence type="ECO:0000256" key="5">
    <source>
        <dbReference type="ARBA" id="ARBA00022989"/>
    </source>
</evidence>
<dbReference type="InterPro" id="IPR000157">
    <property type="entry name" value="TIR_dom"/>
</dbReference>
<dbReference type="PANTHER" id="PTHR11890:SF23">
    <property type="entry name" value="INTERLEUKIN-18 RECEPTOR ACCESSORY PROTEIN"/>
    <property type="match status" value="1"/>
</dbReference>
<keyword evidence="15" id="KW-1185">Reference proteome</keyword>
<keyword evidence="9" id="KW-0325">Glycoprotein</keyword>
<dbReference type="GO" id="GO:0016020">
    <property type="term" value="C:membrane"/>
    <property type="evidence" value="ECO:0007669"/>
    <property type="project" value="UniProtKB-SubCell"/>
</dbReference>